<evidence type="ECO:0000313" key="1">
    <source>
        <dbReference type="EMBL" id="KAJ8535454.1"/>
    </source>
</evidence>
<sequence>MKDVTITYICTHADGGFLWDRLCLFEGNNGNIEQQPCATTVPSSILSPKSDSKLSKGPSRCSTISKIKVWRRLIQTQLVGV</sequence>
<proteinExistence type="predicted"/>
<gene>
    <name evidence="1" type="ORF">K7X08_023174</name>
</gene>
<dbReference type="Proteomes" id="UP001152561">
    <property type="component" value="Unassembled WGS sequence"/>
</dbReference>
<dbReference type="EMBL" id="JAJAGQ010000018">
    <property type="protein sequence ID" value="KAJ8535454.1"/>
    <property type="molecule type" value="Genomic_DNA"/>
</dbReference>
<protein>
    <submittedName>
        <fullName evidence="1">Uncharacterized protein</fullName>
    </submittedName>
</protein>
<dbReference type="AlphaFoldDB" id="A0A9Q1R0C6"/>
<accession>A0A9Q1R0C6</accession>
<evidence type="ECO:0000313" key="2">
    <source>
        <dbReference type="Proteomes" id="UP001152561"/>
    </source>
</evidence>
<reference evidence="2" key="1">
    <citation type="journal article" date="2023" name="Proc. Natl. Acad. Sci. U.S.A.">
        <title>Genomic and structural basis for evolution of tropane alkaloid biosynthesis.</title>
        <authorList>
            <person name="Wanga Y.-J."/>
            <person name="Taina T."/>
            <person name="Yua J.-Y."/>
            <person name="Lia J."/>
            <person name="Xua B."/>
            <person name="Chenc J."/>
            <person name="D'Auriad J.C."/>
            <person name="Huanga J.-P."/>
            <person name="Huanga S.-X."/>
        </authorList>
    </citation>
    <scope>NUCLEOTIDE SEQUENCE [LARGE SCALE GENOMIC DNA]</scope>
    <source>
        <strain evidence="2">cv. KIB-2019</strain>
    </source>
</reference>
<name>A0A9Q1R0C6_9SOLA</name>
<organism evidence="1 2">
    <name type="scientific">Anisodus acutangulus</name>
    <dbReference type="NCBI Taxonomy" id="402998"/>
    <lineage>
        <taxon>Eukaryota</taxon>
        <taxon>Viridiplantae</taxon>
        <taxon>Streptophyta</taxon>
        <taxon>Embryophyta</taxon>
        <taxon>Tracheophyta</taxon>
        <taxon>Spermatophyta</taxon>
        <taxon>Magnoliopsida</taxon>
        <taxon>eudicotyledons</taxon>
        <taxon>Gunneridae</taxon>
        <taxon>Pentapetalae</taxon>
        <taxon>asterids</taxon>
        <taxon>lamiids</taxon>
        <taxon>Solanales</taxon>
        <taxon>Solanaceae</taxon>
        <taxon>Solanoideae</taxon>
        <taxon>Hyoscyameae</taxon>
        <taxon>Anisodus</taxon>
    </lineage>
</organism>
<keyword evidence="2" id="KW-1185">Reference proteome</keyword>
<comment type="caution">
    <text evidence="1">The sequence shown here is derived from an EMBL/GenBank/DDBJ whole genome shotgun (WGS) entry which is preliminary data.</text>
</comment>